<protein>
    <submittedName>
        <fullName evidence="1">Hypothetical phage protein</fullName>
    </submittedName>
</protein>
<gene>
    <name evidence="1" type="ORF">SBWP25_0016</name>
</gene>
<dbReference type="GeneID" id="8673580"/>
<dbReference type="Proteomes" id="UP000001906">
    <property type="component" value="Segment"/>
</dbReference>
<keyword evidence="2" id="KW-1185">Reference proteome</keyword>
<accession>D2EBS0</accession>
<sequence>MNYALEAVVARVAKTLDMIWPGARVETVHRPDTFSLQITIKTKVDRIEVLTARHVGYRDFADFGEGFYEYLMEELPRYHCSSIVEAAIRAAAKGRYNSHGDLREGFQ</sequence>
<name>D2EBS0_9CAUD</name>
<organism evidence="1 2">
    <name type="scientific">Pseudomonas phage phi2</name>
    <dbReference type="NCBI Taxonomy" id="1450169"/>
    <lineage>
        <taxon>Viruses</taxon>
        <taxon>Duplodnaviria</taxon>
        <taxon>Heunggongvirae</taxon>
        <taxon>Uroviricota</taxon>
        <taxon>Caudoviricetes</taxon>
        <taxon>Autographivirales</taxon>
        <taxon>Autoscriptoviridae</taxon>
        <taxon>Tunggulvirus</taxon>
        <taxon>Tunggulvirus f2</taxon>
    </lineage>
</organism>
<dbReference type="EMBL" id="FN594518">
    <property type="protein sequence ID" value="CBH51586.1"/>
    <property type="molecule type" value="Genomic_DNA"/>
</dbReference>
<dbReference type="RefSeq" id="YP_003345481.1">
    <property type="nucleotide sequence ID" value="NC_013638.1"/>
</dbReference>
<evidence type="ECO:0000313" key="2">
    <source>
        <dbReference type="Proteomes" id="UP000001906"/>
    </source>
</evidence>
<reference evidence="1 2" key="1">
    <citation type="journal article" date="2010" name="Nature">
        <title>Antagonistic coevolution accelerates molecular evolution.</title>
        <authorList>
            <person name="Paterson S."/>
            <person name="Vogwill T."/>
            <person name="Buckling A."/>
            <person name="Benmayor R."/>
            <person name="Spiers A.J."/>
            <person name="Thomson N.R."/>
            <person name="Quail M."/>
            <person name="Smith F."/>
            <person name="Walker D."/>
            <person name="Libberton B."/>
            <person name="Fenton A."/>
            <person name="Hall N."/>
            <person name="Brockhurst M.A."/>
        </authorList>
    </citation>
    <scope>NUCLEOTIDE SEQUENCE [LARGE SCALE GENOMIC DNA]</scope>
    <source>
        <strain evidence="2">phi 2</strain>
    </source>
</reference>
<dbReference type="KEGG" id="vg:8673580"/>
<evidence type="ECO:0000313" key="1">
    <source>
        <dbReference type="EMBL" id="CBH51586.1"/>
    </source>
</evidence>
<proteinExistence type="predicted"/>